<gene>
    <name evidence="2" type="ordered locus">RB1814</name>
</gene>
<keyword evidence="3" id="KW-1185">Reference proteome</keyword>
<feature type="region of interest" description="Disordered" evidence="1">
    <location>
        <begin position="107"/>
        <end position="129"/>
    </location>
</feature>
<dbReference type="AlphaFoldDB" id="Q7UWT2"/>
<dbReference type="EMBL" id="BX294135">
    <property type="protein sequence ID" value="CAD72280.1"/>
    <property type="molecule type" value="Genomic_DNA"/>
</dbReference>
<dbReference type="Proteomes" id="UP000001025">
    <property type="component" value="Chromosome"/>
</dbReference>
<feature type="region of interest" description="Disordered" evidence="1">
    <location>
        <begin position="1"/>
        <end position="27"/>
    </location>
</feature>
<evidence type="ECO:0000313" key="3">
    <source>
        <dbReference type="Proteomes" id="UP000001025"/>
    </source>
</evidence>
<organism evidence="2 3">
    <name type="scientific">Rhodopirellula baltica (strain DSM 10527 / NCIMB 13988 / SH1)</name>
    <dbReference type="NCBI Taxonomy" id="243090"/>
    <lineage>
        <taxon>Bacteria</taxon>
        <taxon>Pseudomonadati</taxon>
        <taxon>Planctomycetota</taxon>
        <taxon>Planctomycetia</taxon>
        <taxon>Pirellulales</taxon>
        <taxon>Pirellulaceae</taxon>
        <taxon>Rhodopirellula</taxon>
    </lineage>
</organism>
<evidence type="ECO:0000256" key="1">
    <source>
        <dbReference type="SAM" id="MobiDB-lite"/>
    </source>
</evidence>
<sequence length="244" mass="26766">MTKLSTTTTSLSGDWAKRHASDPPTLPAPPVIKIFRCDCVMLLIKEKRNSPANHSFLMPSPRRVTNEASESNNCLHCSVRPISNTKPSPSPTSLAIASGCSVAGSIASGNRGQRRSAHTGGTVTPDLTPRTMDFQVRRPTRAERLSPFFRQANLQHQAIPFANFTCDHVRLLGGRKRCERQPRLTPIGSHRRNRHPGSHAPYDGLPSPSTHQNRTIVSIVPSGQSPTPSHPPRQLHSRSHQAAR</sequence>
<evidence type="ECO:0000313" key="2">
    <source>
        <dbReference type="EMBL" id="CAD72280.1"/>
    </source>
</evidence>
<accession>Q7UWT2</accession>
<reference evidence="2 3" key="1">
    <citation type="journal article" date="2003" name="Proc. Natl. Acad. Sci. U.S.A.">
        <title>Complete genome sequence of the marine planctomycete Pirellula sp. strain 1.</title>
        <authorList>
            <person name="Gloeckner F.O."/>
            <person name="Kube M."/>
            <person name="Bauer M."/>
            <person name="Teeling H."/>
            <person name="Lombardot T."/>
            <person name="Ludwig W."/>
            <person name="Gade D."/>
            <person name="Beck A."/>
            <person name="Borzym K."/>
            <person name="Heitmann K."/>
            <person name="Rabus R."/>
            <person name="Schlesner H."/>
            <person name="Amann R."/>
            <person name="Reinhardt R."/>
        </authorList>
    </citation>
    <scope>NUCLEOTIDE SEQUENCE [LARGE SCALE GENOMIC DNA]</scope>
    <source>
        <strain evidence="3">DSM 10527 / NCIMB 13988 / SH1</strain>
    </source>
</reference>
<protein>
    <submittedName>
        <fullName evidence="2">Uncharacterized protein</fullName>
    </submittedName>
</protein>
<dbReference type="HOGENOM" id="CLU_1137341_0_0_0"/>
<feature type="compositionally biased region" description="Low complexity" evidence="1">
    <location>
        <begin position="1"/>
        <end position="12"/>
    </location>
</feature>
<dbReference type="EnsemblBacteria" id="CAD72280">
    <property type="protein sequence ID" value="CAD72280"/>
    <property type="gene ID" value="RB1814"/>
</dbReference>
<feature type="compositionally biased region" description="Basic residues" evidence="1">
    <location>
        <begin position="233"/>
        <end position="244"/>
    </location>
</feature>
<feature type="compositionally biased region" description="Polar residues" evidence="1">
    <location>
        <begin position="207"/>
        <end position="227"/>
    </location>
</feature>
<dbReference type="STRING" id="243090.RB1814"/>
<name>Q7UWT2_RHOBA</name>
<feature type="region of interest" description="Disordered" evidence="1">
    <location>
        <begin position="180"/>
        <end position="244"/>
    </location>
</feature>
<dbReference type="KEGG" id="rba:RB1814"/>
<dbReference type="InParanoid" id="Q7UWT2"/>
<proteinExistence type="predicted"/>